<comment type="caution">
    <text evidence="7">The sequence shown here is derived from an EMBL/GenBank/DDBJ whole genome shotgun (WGS) entry which is preliminary data.</text>
</comment>
<evidence type="ECO:0000256" key="1">
    <source>
        <dbReference type="ARBA" id="ARBA00004123"/>
    </source>
</evidence>
<gene>
    <name evidence="7" type="ORF">E3P90_02752</name>
</gene>
<dbReference type="InterPro" id="IPR028941">
    <property type="entry name" value="WHIM2_dom"/>
</dbReference>
<feature type="compositionally biased region" description="Acidic residues" evidence="4">
    <location>
        <begin position="671"/>
        <end position="710"/>
    </location>
</feature>
<dbReference type="AlphaFoldDB" id="A0A4T0EYS5"/>
<feature type="domain" description="WAC" evidence="6">
    <location>
        <begin position="22"/>
        <end position="131"/>
    </location>
</feature>
<evidence type="ECO:0000259" key="5">
    <source>
        <dbReference type="PROSITE" id="PS50827"/>
    </source>
</evidence>
<dbReference type="InterPro" id="IPR018501">
    <property type="entry name" value="DDT_dom"/>
</dbReference>
<dbReference type="Pfam" id="PF10537">
    <property type="entry name" value="WAC_Acf1_DNA_bd"/>
    <property type="match status" value="1"/>
</dbReference>
<evidence type="ECO:0000313" key="8">
    <source>
        <dbReference type="Proteomes" id="UP000306954"/>
    </source>
</evidence>
<evidence type="ECO:0000256" key="3">
    <source>
        <dbReference type="PROSITE-ProRule" id="PRU00475"/>
    </source>
</evidence>
<accession>A0A4T0EYS5</accession>
<reference evidence="7 8" key="1">
    <citation type="submission" date="2019-03" db="EMBL/GenBank/DDBJ databases">
        <title>Sequencing 23 genomes of Wallemia ichthyophaga.</title>
        <authorList>
            <person name="Gostincar C."/>
        </authorList>
    </citation>
    <scope>NUCLEOTIDE SEQUENCE [LARGE SCALE GENOMIC DNA]</scope>
    <source>
        <strain evidence="7 8">EXF-8621</strain>
    </source>
</reference>
<dbReference type="GO" id="GO:0031509">
    <property type="term" value="P:subtelomeric heterochromatin formation"/>
    <property type="evidence" value="ECO:0007669"/>
    <property type="project" value="TreeGrafter"/>
</dbReference>
<feature type="domain" description="DDT" evidence="5">
    <location>
        <begin position="391"/>
        <end position="455"/>
    </location>
</feature>
<dbReference type="EMBL" id="SPOF01000029">
    <property type="protein sequence ID" value="TIB10655.1"/>
    <property type="molecule type" value="Genomic_DNA"/>
</dbReference>
<dbReference type="OrthoDB" id="332390at2759"/>
<dbReference type="PROSITE" id="PS51136">
    <property type="entry name" value="WAC"/>
    <property type="match status" value="1"/>
</dbReference>
<dbReference type="PANTHER" id="PTHR32075:SF6">
    <property type="entry name" value="ISWI CHROMATIN-REMODELING COMPLEX SUBUNIT YPL216W-RELATED"/>
    <property type="match status" value="1"/>
</dbReference>
<protein>
    <recommendedName>
        <fullName evidence="9">Imitation switch two complex protein 1</fullName>
    </recommendedName>
</protein>
<keyword evidence="2 3" id="KW-0539">Nucleus</keyword>
<proteinExistence type="predicted"/>
<organism evidence="7 8">
    <name type="scientific">Wallemia ichthyophaga</name>
    <dbReference type="NCBI Taxonomy" id="245174"/>
    <lineage>
        <taxon>Eukaryota</taxon>
        <taxon>Fungi</taxon>
        <taxon>Dikarya</taxon>
        <taxon>Basidiomycota</taxon>
        <taxon>Wallemiomycotina</taxon>
        <taxon>Wallemiomycetes</taxon>
        <taxon>Wallemiales</taxon>
        <taxon>Wallemiaceae</taxon>
        <taxon>Wallemia</taxon>
    </lineage>
</organism>
<dbReference type="GO" id="GO:0000781">
    <property type="term" value="C:chromosome, telomeric region"/>
    <property type="evidence" value="ECO:0007669"/>
    <property type="project" value="GOC"/>
</dbReference>
<sequence>MPTVKRRPVDLIPNPANDDPHAQVFFIDSTSEIFLDYTSYLSRILFLREHIFQCSNSGKNNLTYAEALASELSEAKKMEARFQPAIRGPILRSAAFQVMGRLDSLVDHIFERFKNRFWPGESLFVDLQGQKYFARVINVYPPKEIVHYIQQHREPDAKRVKTDPTDDSIREASGLKTSELHRMGVDLEIPQAEADAADPPLSYYYTVQLAGKDDKFSGSYMELKAASLSRDRLMFSKSILRRYLRDTLYRSTAVGAPWRVKPEIARTFNIPEEVTLEAKHKSDVDRKFKLEEMKKLLEGKPREPIIEQPQLPAPDLKPRAKPRTKAVKKEYGILPDVKTVVAAVRDKEKKKSTKYPCEDLDIILTTREINARSKENSLVRPTPTIPISASHSTFDKLLQVWSFLNIFEIPLHLSIFTLDDLTNVLQLTTTEQGVPELLTEIHVCLVNMLIRERDHVEGMTEAPLNEEASADQEWVLGTVDRYGNAWTRKLISEQSERKEQWLRATVGCLRGHLTNETHAQYRRIFAHLFPPKILDSNSDKKHGSTSSLSSMEDEARPEERYFTLSFDDKLLLLSALIDRVKMTKHIRNFVDKAEPQLTELRKEKVDLNREKKKLTEKLEGNDKSNSQAPPAGADGAPEIAPDSVPAQPSTSEQASEPVADNHSEGLSEPPPADEEANGEDEDDEEVDQLESDSNEDKEENEVEDDAMETEDNTKAEPEPVELTPEEEVVRLSNRVEEVDNEFRSTHGTLRLRPLGEDRFYNTYWFFDGLGSRPLQGTASKPGDGYETGRLFVHRPHLPDPAVMSASHELISRLMEDTESDLRKDENLYAQVEKDITNLLTDRRKEEEGEPGMLQPGEWGAFDSMGEIRSLMNWFQQKGNRELALRNSIQRWWPWLERSINSRREHLDGNAQDVKMEIDGMSSSMSYRSWKNKRRN</sequence>
<evidence type="ECO:0000259" key="6">
    <source>
        <dbReference type="PROSITE" id="PS51136"/>
    </source>
</evidence>
<evidence type="ECO:0000256" key="2">
    <source>
        <dbReference type="ARBA" id="ARBA00023242"/>
    </source>
</evidence>
<dbReference type="GO" id="GO:0000785">
    <property type="term" value="C:chromatin"/>
    <property type="evidence" value="ECO:0007669"/>
    <property type="project" value="UniProtKB-ARBA"/>
</dbReference>
<evidence type="ECO:0000313" key="7">
    <source>
        <dbReference type="EMBL" id="TIB10655.1"/>
    </source>
</evidence>
<evidence type="ECO:0008006" key="9">
    <source>
        <dbReference type="Google" id="ProtNLM"/>
    </source>
</evidence>
<dbReference type="GO" id="GO:0005634">
    <property type="term" value="C:nucleus"/>
    <property type="evidence" value="ECO:0007669"/>
    <property type="project" value="UniProtKB-SubCell"/>
</dbReference>
<dbReference type="InterPro" id="IPR013136">
    <property type="entry name" value="WSTF_Acf1_Cbp146"/>
</dbReference>
<dbReference type="Proteomes" id="UP000306954">
    <property type="component" value="Unassembled WGS sequence"/>
</dbReference>
<dbReference type="OMA" id="YANKMGE"/>
<name>A0A4T0EYS5_WALIC</name>
<dbReference type="PANTHER" id="PTHR32075">
    <property type="entry name" value="ISWI CHROMATIN-REMODELING COMPLEX SUBUNIT YPL216W-RELATED"/>
    <property type="match status" value="1"/>
</dbReference>
<dbReference type="Pfam" id="PF15613">
    <property type="entry name" value="WSD"/>
    <property type="match status" value="1"/>
</dbReference>
<comment type="subcellular location">
    <subcellularLocation>
        <location evidence="1 3">Nucleus</location>
    </subcellularLocation>
</comment>
<dbReference type="Pfam" id="PF02791">
    <property type="entry name" value="DDT"/>
    <property type="match status" value="1"/>
</dbReference>
<evidence type="ECO:0000256" key="4">
    <source>
        <dbReference type="SAM" id="MobiDB-lite"/>
    </source>
</evidence>
<feature type="region of interest" description="Disordered" evidence="4">
    <location>
        <begin position="614"/>
        <end position="728"/>
    </location>
</feature>
<dbReference type="PROSITE" id="PS50827">
    <property type="entry name" value="DDT"/>
    <property type="match status" value="1"/>
</dbReference>